<dbReference type="CDD" id="cd06261">
    <property type="entry name" value="TM_PBP2"/>
    <property type="match status" value="1"/>
</dbReference>
<dbReference type="AlphaFoldDB" id="A0A1H9L5E5"/>
<dbReference type="GO" id="GO:0006865">
    <property type="term" value="P:amino acid transport"/>
    <property type="evidence" value="ECO:0007669"/>
    <property type="project" value="UniProtKB-KW"/>
</dbReference>
<evidence type="ECO:0000256" key="5">
    <source>
        <dbReference type="ARBA" id="ARBA00022970"/>
    </source>
</evidence>
<dbReference type="SUPFAM" id="SSF161098">
    <property type="entry name" value="MetI-like"/>
    <property type="match status" value="1"/>
</dbReference>
<comment type="subcellular location">
    <subcellularLocation>
        <location evidence="1 8">Cell membrane</location>
        <topology evidence="1 8">Multi-pass membrane protein</topology>
    </subcellularLocation>
</comment>
<dbReference type="PROSITE" id="PS50928">
    <property type="entry name" value="ABC_TM1"/>
    <property type="match status" value="1"/>
</dbReference>
<gene>
    <name evidence="10" type="ORF">SAMN02787113_02936</name>
</gene>
<dbReference type="InterPro" id="IPR043429">
    <property type="entry name" value="ArtM/GltK/GlnP/TcyL/YhdX-like"/>
</dbReference>
<keyword evidence="4 8" id="KW-0812">Transmembrane</keyword>
<dbReference type="Pfam" id="PF00528">
    <property type="entry name" value="BPD_transp_1"/>
    <property type="match status" value="1"/>
</dbReference>
<organism evidence="10 11">
    <name type="scientific">Lysinibacillus fusiformis</name>
    <dbReference type="NCBI Taxonomy" id="28031"/>
    <lineage>
        <taxon>Bacteria</taxon>
        <taxon>Bacillati</taxon>
        <taxon>Bacillota</taxon>
        <taxon>Bacilli</taxon>
        <taxon>Bacillales</taxon>
        <taxon>Bacillaceae</taxon>
        <taxon>Lysinibacillus</taxon>
    </lineage>
</organism>
<evidence type="ECO:0000313" key="11">
    <source>
        <dbReference type="Proteomes" id="UP000199410"/>
    </source>
</evidence>
<dbReference type="PANTHER" id="PTHR30614">
    <property type="entry name" value="MEMBRANE COMPONENT OF AMINO ACID ABC TRANSPORTER"/>
    <property type="match status" value="1"/>
</dbReference>
<dbReference type="Proteomes" id="UP000199410">
    <property type="component" value="Unassembled WGS sequence"/>
</dbReference>
<evidence type="ECO:0000256" key="4">
    <source>
        <dbReference type="ARBA" id="ARBA00022692"/>
    </source>
</evidence>
<feature type="transmembrane region" description="Helical" evidence="8">
    <location>
        <begin position="41"/>
        <end position="63"/>
    </location>
</feature>
<comment type="similarity">
    <text evidence="8">Belongs to the binding-protein-dependent transport system permease family.</text>
</comment>
<name>A0A1H9L5E5_9BACI</name>
<dbReference type="InterPro" id="IPR035906">
    <property type="entry name" value="MetI-like_sf"/>
</dbReference>
<accession>A0A1H9L5E5</accession>
<sequence length="253" mass="27746">MRLARSAVFIHKTKVGEEMDKYFDATYIWSAIPVLLPFLKITFLVAGSSIVLGTIFGLLLAAAKLSSVKLLRKLANLYTTIMRCTPSIVLLFLVYYGVPALAENFGLNLHSIETAIFVVVTFTLQFAAIMSEVMRSAYLAIPKGQFEAAVSVGLTPIQAYRRIIFPQALVVALPNFGNGMIALLQEGALAYTIGLIDIVGKANLIIASNINAHALEIYIALAIIYWVLSIIIEKIFTILEKIFGRGKKTLETT</sequence>
<protein>
    <submittedName>
        <fullName evidence="10">Amino acid ABC transporter membrane protein 1, PAAT family</fullName>
    </submittedName>
</protein>
<evidence type="ECO:0000256" key="2">
    <source>
        <dbReference type="ARBA" id="ARBA00022448"/>
    </source>
</evidence>
<evidence type="ECO:0000256" key="6">
    <source>
        <dbReference type="ARBA" id="ARBA00022989"/>
    </source>
</evidence>
<keyword evidence="3" id="KW-1003">Cell membrane</keyword>
<dbReference type="Gene3D" id="1.10.3720.10">
    <property type="entry name" value="MetI-like"/>
    <property type="match status" value="1"/>
</dbReference>
<keyword evidence="2 8" id="KW-0813">Transport</keyword>
<proteinExistence type="inferred from homology"/>
<feature type="transmembrane region" description="Helical" evidence="8">
    <location>
        <begin position="188"/>
        <end position="211"/>
    </location>
</feature>
<feature type="domain" description="ABC transmembrane type-1" evidence="9">
    <location>
        <begin position="39"/>
        <end position="236"/>
    </location>
</feature>
<dbReference type="EMBL" id="FOEL01000010">
    <property type="protein sequence ID" value="SER06233.1"/>
    <property type="molecule type" value="Genomic_DNA"/>
</dbReference>
<evidence type="ECO:0000256" key="7">
    <source>
        <dbReference type="ARBA" id="ARBA00023136"/>
    </source>
</evidence>
<feature type="transmembrane region" description="Helical" evidence="8">
    <location>
        <begin position="75"/>
        <end position="98"/>
    </location>
</feature>
<dbReference type="GO" id="GO:0022857">
    <property type="term" value="F:transmembrane transporter activity"/>
    <property type="evidence" value="ECO:0007669"/>
    <property type="project" value="InterPro"/>
</dbReference>
<evidence type="ECO:0000256" key="1">
    <source>
        <dbReference type="ARBA" id="ARBA00004651"/>
    </source>
</evidence>
<keyword evidence="6 8" id="KW-1133">Transmembrane helix</keyword>
<keyword evidence="5" id="KW-0029">Amino-acid transport</keyword>
<dbReference type="PANTHER" id="PTHR30614:SF0">
    <property type="entry name" value="L-CYSTINE TRANSPORT SYSTEM PERMEASE PROTEIN TCYL"/>
    <property type="match status" value="1"/>
</dbReference>
<dbReference type="GO" id="GO:0043190">
    <property type="term" value="C:ATP-binding cassette (ABC) transporter complex"/>
    <property type="evidence" value="ECO:0007669"/>
    <property type="project" value="InterPro"/>
</dbReference>
<dbReference type="InterPro" id="IPR010065">
    <property type="entry name" value="AA_ABC_transptr_permease_3TM"/>
</dbReference>
<comment type="caution">
    <text evidence="10">The sequence shown here is derived from an EMBL/GenBank/DDBJ whole genome shotgun (WGS) entry which is preliminary data.</text>
</comment>
<reference evidence="10 11" key="1">
    <citation type="submission" date="2016-10" db="EMBL/GenBank/DDBJ databases">
        <authorList>
            <person name="Varghese N."/>
            <person name="Submissions S."/>
        </authorList>
    </citation>
    <scope>NUCLEOTIDE SEQUENCE [LARGE SCALE GENOMIC DNA]</scope>
    <source>
        <strain evidence="10 11">TC-13</strain>
    </source>
</reference>
<evidence type="ECO:0000256" key="8">
    <source>
        <dbReference type="RuleBase" id="RU363032"/>
    </source>
</evidence>
<dbReference type="NCBIfam" id="TIGR01726">
    <property type="entry name" value="HEQRo_perm_3TM"/>
    <property type="match status" value="1"/>
</dbReference>
<keyword evidence="7 8" id="KW-0472">Membrane</keyword>
<evidence type="ECO:0000259" key="9">
    <source>
        <dbReference type="PROSITE" id="PS50928"/>
    </source>
</evidence>
<dbReference type="InterPro" id="IPR000515">
    <property type="entry name" value="MetI-like"/>
</dbReference>
<feature type="transmembrane region" description="Helical" evidence="8">
    <location>
        <begin position="217"/>
        <end position="239"/>
    </location>
</feature>
<evidence type="ECO:0000313" key="10">
    <source>
        <dbReference type="EMBL" id="SER06233.1"/>
    </source>
</evidence>
<evidence type="ECO:0000256" key="3">
    <source>
        <dbReference type="ARBA" id="ARBA00022475"/>
    </source>
</evidence>
<feature type="transmembrane region" description="Helical" evidence="8">
    <location>
        <begin position="110"/>
        <end position="129"/>
    </location>
</feature>